<protein>
    <submittedName>
        <fullName evidence="1">Uncharacterized protein</fullName>
    </submittedName>
</protein>
<sequence>MAFLARREPARRRATRMHGWNNLRPMSPWSVTFDRESAYGNSTLVALPRRVARANIKGAEANIPVEDVSCPPFKRSLSDMDPKELFPSWFEALSHSARSSWRDQKSWLYDETSTFAYYNGFFNTLIVPTLLLSHPLFYAGGPAALNYGGLGTTIGHEITHIFDVYLKMSKENSNLEPGFKEEFMKRIECLRASGRAPNDALWTTTVENFATEIHVQLHVL</sequence>
<gene>
    <name evidence="1" type="ORF">HPB49_015989</name>
</gene>
<accession>A0ACB8C4J0</accession>
<name>A0ACB8C4J0_DERSI</name>
<evidence type="ECO:0000313" key="1">
    <source>
        <dbReference type="EMBL" id="KAH7933715.1"/>
    </source>
</evidence>
<keyword evidence="2" id="KW-1185">Reference proteome</keyword>
<reference evidence="1" key="1">
    <citation type="submission" date="2020-05" db="EMBL/GenBank/DDBJ databases">
        <title>Large-scale comparative analyses of tick genomes elucidate their genetic diversity and vector capacities.</title>
        <authorList>
            <person name="Jia N."/>
            <person name="Wang J."/>
            <person name="Shi W."/>
            <person name="Du L."/>
            <person name="Sun Y."/>
            <person name="Zhan W."/>
            <person name="Jiang J."/>
            <person name="Wang Q."/>
            <person name="Zhang B."/>
            <person name="Ji P."/>
            <person name="Sakyi L.B."/>
            <person name="Cui X."/>
            <person name="Yuan T."/>
            <person name="Jiang B."/>
            <person name="Yang W."/>
            <person name="Lam T.T.-Y."/>
            <person name="Chang Q."/>
            <person name="Ding S."/>
            <person name="Wang X."/>
            <person name="Zhu J."/>
            <person name="Ruan X."/>
            <person name="Zhao L."/>
            <person name="Wei J."/>
            <person name="Que T."/>
            <person name="Du C."/>
            <person name="Cheng J."/>
            <person name="Dai P."/>
            <person name="Han X."/>
            <person name="Huang E."/>
            <person name="Gao Y."/>
            <person name="Liu J."/>
            <person name="Shao H."/>
            <person name="Ye R."/>
            <person name="Li L."/>
            <person name="Wei W."/>
            <person name="Wang X."/>
            <person name="Wang C."/>
            <person name="Yang T."/>
            <person name="Huo Q."/>
            <person name="Li W."/>
            <person name="Guo W."/>
            <person name="Chen H."/>
            <person name="Zhou L."/>
            <person name="Ni X."/>
            <person name="Tian J."/>
            <person name="Zhou Y."/>
            <person name="Sheng Y."/>
            <person name="Liu T."/>
            <person name="Pan Y."/>
            <person name="Xia L."/>
            <person name="Li J."/>
            <person name="Zhao F."/>
            <person name="Cao W."/>
        </authorList>
    </citation>
    <scope>NUCLEOTIDE SEQUENCE</scope>
    <source>
        <strain evidence="1">Dsil-2018</strain>
    </source>
</reference>
<dbReference type="EMBL" id="CM023478">
    <property type="protein sequence ID" value="KAH7933715.1"/>
    <property type="molecule type" value="Genomic_DNA"/>
</dbReference>
<evidence type="ECO:0000313" key="2">
    <source>
        <dbReference type="Proteomes" id="UP000821865"/>
    </source>
</evidence>
<dbReference type="Proteomes" id="UP000821865">
    <property type="component" value="Chromosome 9"/>
</dbReference>
<comment type="caution">
    <text evidence="1">The sequence shown here is derived from an EMBL/GenBank/DDBJ whole genome shotgun (WGS) entry which is preliminary data.</text>
</comment>
<organism evidence="1 2">
    <name type="scientific">Dermacentor silvarum</name>
    <name type="common">Tick</name>
    <dbReference type="NCBI Taxonomy" id="543639"/>
    <lineage>
        <taxon>Eukaryota</taxon>
        <taxon>Metazoa</taxon>
        <taxon>Ecdysozoa</taxon>
        <taxon>Arthropoda</taxon>
        <taxon>Chelicerata</taxon>
        <taxon>Arachnida</taxon>
        <taxon>Acari</taxon>
        <taxon>Parasitiformes</taxon>
        <taxon>Ixodida</taxon>
        <taxon>Ixodoidea</taxon>
        <taxon>Ixodidae</taxon>
        <taxon>Rhipicephalinae</taxon>
        <taxon>Dermacentor</taxon>
    </lineage>
</organism>
<proteinExistence type="predicted"/>